<feature type="domain" description="MoaB/Mog" evidence="8">
    <location>
        <begin position="180"/>
        <end position="317"/>
    </location>
</feature>
<dbReference type="NCBIfam" id="NF045515">
    <property type="entry name" value="Glp_gephyrin"/>
    <property type="match status" value="1"/>
</dbReference>
<keyword evidence="10" id="KW-1185">Reference proteome</keyword>
<dbReference type="Gene3D" id="2.40.340.10">
    <property type="entry name" value="MoeA, C-terminal, domain IV"/>
    <property type="match status" value="1"/>
</dbReference>
<dbReference type="CDD" id="cd00887">
    <property type="entry name" value="MoeA"/>
    <property type="match status" value="1"/>
</dbReference>
<reference evidence="9 10" key="1">
    <citation type="journal article" date="2019" name="Int. J. Syst. Evol. Microbiol.">
        <title>The Global Catalogue of Microorganisms (GCM) 10K type strain sequencing project: providing services to taxonomists for standard genome sequencing and annotation.</title>
        <authorList>
            <consortium name="The Broad Institute Genomics Platform"/>
            <consortium name="The Broad Institute Genome Sequencing Center for Infectious Disease"/>
            <person name="Wu L."/>
            <person name="Ma J."/>
        </authorList>
    </citation>
    <scope>NUCLEOTIDE SEQUENCE [LARGE SCALE GENOMIC DNA]</scope>
    <source>
        <strain evidence="9 10">JCM 15575</strain>
    </source>
</reference>
<comment type="caution">
    <text evidence="9">The sequence shown here is derived from an EMBL/GenBank/DDBJ whole genome shotgun (WGS) entry which is preliminary data.</text>
</comment>
<dbReference type="EMBL" id="BAAAPK010000001">
    <property type="protein sequence ID" value="GAA1678466.1"/>
    <property type="molecule type" value="Genomic_DNA"/>
</dbReference>
<evidence type="ECO:0000256" key="6">
    <source>
        <dbReference type="ARBA" id="ARBA00047317"/>
    </source>
</evidence>
<comment type="similarity">
    <text evidence="3 7">Belongs to the MoeA family.</text>
</comment>
<dbReference type="InterPro" id="IPR036135">
    <property type="entry name" value="MoeA_linker/N_sf"/>
</dbReference>
<dbReference type="NCBIfam" id="TIGR00177">
    <property type="entry name" value="molyb_syn"/>
    <property type="match status" value="1"/>
</dbReference>
<dbReference type="SMART" id="SM00852">
    <property type="entry name" value="MoCF_biosynth"/>
    <property type="match status" value="1"/>
</dbReference>
<keyword evidence="7" id="KW-0460">Magnesium</keyword>
<protein>
    <recommendedName>
        <fullName evidence="7">Molybdopterin molybdenumtransferase</fullName>
        <ecNumber evidence="7">2.10.1.1</ecNumber>
    </recommendedName>
</protein>
<organism evidence="9 10">
    <name type="scientific">Microbacterium lacus</name>
    <dbReference type="NCBI Taxonomy" id="415217"/>
    <lineage>
        <taxon>Bacteria</taxon>
        <taxon>Bacillati</taxon>
        <taxon>Actinomycetota</taxon>
        <taxon>Actinomycetes</taxon>
        <taxon>Micrococcales</taxon>
        <taxon>Microbacteriaceae</taxon>
        <taxon>Microbacterium</taxon>
    </lineage>
</organism>
<evidence type="ECO:0000259" key="8">
    <source>
        <dbReference type="SMART" id="SM00852"/>
    </source>
</evidence>
<dbReference type="Pfam" id="PF00994">
    <property type="entry name" value="MoCF_biosynth"/>
    <property type="match status" value="1"/>
</dbReference>
<dbReference type="PANTHER" id="PTHR10192:SF5">
    <property type="entry name" value="GEPHYRIN"/>
    <property type="match status" value="1"/>
</dbReference>
<evidence type="ECO:0000256" key="2">
    <source>
        <dbReference type="ARBA" id="ARBA00005046"/>
    </source>
</evidence>
<dbReference type="InterPro" id="IPR036688">
    <property type="entry name" value="MoeA_C_domain_IV_sf"/>
</dbReference>
<comment type="pathway">
    <text evidence="2 7">Cofactor biosynthesis; molybdopterin biosynthesis.</text>
</comment>
<dbReference type="InterPro" id="IPR036425">
    <property type="entry name" value="MoaB/Mog-like_dom_sf"/>
</dbReference>
<dbReference type="Gene3D" id="3.90.105.10">
    <property type="entry name" value="Molybdopterin biosynthesis moea protein, domain 2"/>
    <property type="match status" value="1"/>
</dbReference>
<evidence type="ECO:0000256" key="5">
    <source>
        <dbReference type="ARBA" id="ARBA00023150"/>
    </source>
</evidence>
<comment type="catalytic activity">
    <reaction evidence="6">
        <text>adenylyl-molybdopterin + molybdate = Mo-molybdopterin + AMP + H(+)</text>
        <dbReference type="Rhea" id="RHEA:35047"/>
        <dbReference type="ChEBI" id="CHEBI:15378"/>
        <dbReference type="ChEBI" id="CHEBI:36264"/>
        <dbReference type="ChEBI" id="CHEBI:62727"/>
        <dbReference type="ChEBI" id="CHEBI:71302"/>
        <dbReference type="ChEBI" id="CHEBI:456215"/>
        <dbReference type="EC" id="2.10.1.1"/>
    </reaction>
</comment>
<keyword evidence="7" id="KW-0479">Metal-binding</keyword>
<evidence type="ECO:0000313" key="10">
    <source>
        <dbReference type="Proteomes" id="UP001500596"/>
    </source>
</evidence>
<gene>
    <name evidence="9" type="ORF">GCM10009807_22980</name>
</gene>
<comment type="function">
    <text evidence="1 7">Catalyzes the insertion of molybdate into adenylated molybdopterin with the concomitant release of AMP.</text>
</comment>
<dbReference type="Proteomes" id="UP001500596">
    <property type="component" value="Unassembled WGS sequence"/>
</dbReference>
<dbReference type="Pfam" id="PF03453">
    <property type="entry name" value="MoeA_N"/>
    <property type="match status" value="1"/>
</dbReference>
<dbReference type="InterPro" id="IPR001453">
    <property type="entry name" value="MoaB/Mog_dom"/>
</dbReference>
<dbReference type="Gene3D" id="2.170.190.11">
    <property type="entry name" value="Molybdopterin biosynthesis moea protein, domain 3"/>
    <property type="match status" value="1"/>
</dbReference>
<dbReference type="InterPro" id="IPR038987">
    <property type="entry name" value="MoeA-like"/>
</dbReference>
<name>A0ABN2GXK8_9MICO</name>
<evidence type="ECO:0000256" key="7">
    <source>
        <dbReference type="RuleBase" id="RU365090"/>
    </source>
</evidence>
<keyword evidence="7" id="KW-0808">Transferase</keyword>
<accession>A0ABN2GXK8</accession>
<evidence type="ECO:0000256" key="1">
    <source>
        <dbReference type="ARBA" id="ARBA00002901"/>
    </source>
</evidence>
<dbReference type="InterPro" id="IPR005111">
    <property type="entry name" value="MoeA_C_domain_IV"/>
</dbReference>
<comment type="cofactor">
    <cofactor evidence="7">
        <name>Mg(2+)</name>
        <dbReference type="ChEBI" id="CHEBI:18420"/>
    </cofactor>
</comment>
<dbReference type="SUPFAM" id="SSF63882">
    <property type="entry name" value="MoeA N-terminal region -like"/>
    <property type="match status" value="1"/>
</dbReference>
<dbReference type="Pfam" id="PF03454">
    <property type="entry name" value="MoeA_C"/>
    <property type="match status" value="1"/>
</dbReference>
<evidence type="ECO:0000256" key="4">
    <source>
        <dbReference type="ARBA" id="ARBA00022505"/>
    </source>
</evidence>
<sequence length="396" mass="40340">MNRIPVEEYARIIRDLLASLGERPAELSPIAMAAGRVTAEEVRSPIDLPTFRNSQMDGFAVRAADVSDAPVTLPLVGEIAAGAIDPEPLRPGTAVAIMTGAPVPSGADAVVPVEDTRRVGGGIEIQRGRAVGEFVREAGSDLPRGAALLPAGRRLAPRHLAALAAANLSEVAVRSRVRVAVISTGDELVAPGNPLGSGRLPDANGIALASAAADLGAEVVALELVGDEPGRLARVLDQAVARGAEFVVTSGGISMGTHEPVRQLLEPLGATVGTVDMQPGGPQAHGRYRDVPVVCFPGNPVSSQLSFALFLAPLLREIAGMPPAVRAARPLAAALTSTPGRRQFLRGRLTADGAVQTVAGPGSHLVAALAAADVLIDVPADVAALPTGASVATVEL</sequence>
<dbReference type="SUPFAM" id="SSF53218">
    <property type="entry name" value="Molybdenum cofactor biosynthesis proteins"/>
    <property type="match status" value="1"/>
</dbReference>
<dbReference type="InterPro" id="IPR005110">
    <property type="entry name" value="MoeA_linker/N"/>
</dbReference>
<dbReference type="EC" id="2.10.1.1" evidence="7"/>
<proteinExistence type="inferred from homology"/>
<dbReference type="PANTHER" id="PTHR10192">
    <property type="entry name" value="MOLYBDOPTERIN BIOSYNTHESIS PROTEIN"/>
    <property type="match status" value="1"/>
</dbReference>
<evidence type="ECO:0000313" key="9">
    <source>
        <dbReference type="EMBL" id="GAA1678466.1"/>
    </source>
</evidence>
<evidence type="ECO:0000256" key="3">
    <source>
        <dbReference type="ARBA" id="ARBA00010763"/>
    </source>
</evidence>
<dbReference type="Gene3D" id="3.40.980.10">
    <property type="entry name" value="MoaB/Mog-like domain"/>
    <property type="match status" value="1"/>
</dbReference>
<dbReference type="RefSeq" id="WP_344054681.1">
    <property type="nucleotide sequence ID" value="NZ_BAAAPK010000001.1"/>
</dbReference>
<keyword evidence="4 7" id="KW-0500">Molybdenum</keyword>
<keyword evidence="5 7" id="KW-0501">Molybdenum cofactor biosynthesis</keyword>
<dbReference type="SUPFAM" id="SSF63867">
    <property type="entry name" value="MoeA C-terminal domain-like"/>
    <property type="match status" value="1"/>
</dbReference>